<dbReference type="OrthoDB" id="9801573at2"/>
<keyword evidence="3" id="KW-0808">Transferase</keyword>
<dbReference type="RefSeq" id="WP_131526824.1">
    <property type="nucleotide sequence ID" value="NZ_SJSO01000002.1"/>
</dbReference>
<dbReference type="Pfam" id="PF00534">
    <property type="entry name" value="Glycos_transf_1"/>
    <property type="match status" value="1"/>
</dbReference>
<dbReference type="Gene3D" id="3.40.50.2000">
    <property type="entry name" value="Glycogen Phosphorylase B"/>
    <property type="match status" value="2"/>
</dbReference>
<dbReference type="SUPFAM" id="SSF53756">
    <property type="entry name" value="UDP-Glycosyltransferase/glycogen phosphorylase"/>
    <property type="match status" value="1"/>
</dbReference>
<evidence type="ECO:0000259" key="1">
    <source>
        <dbReference type="Pfam" id="PF00534"/>
    </source>
</evidence>
<keyword evidence="4" id="KW-1185">Reference proteome</keyword>
<dbReference type="Pfam" id="PF13439">
    <property type="entry name" value="Glyco_transf_4"/>
    <property type="match status" value="1"/>
</dbReference>
<comment type="caution">
    <text evidence="3">The sequence shown here is derived from an EMBL/GenBank/DDBJ whole genome shotgun (WGS) entry which is preliminary data.</text>
</comment>
<proteinExistence type="predicted"/>
<evidence type="ECO:0000313" key="3">
    <source>
        <dbReference type="EMBL" id="TCD28948.1"/>
    </source>
</evidence>
<dbReference type="InterPro" id="IPR028098">
    <property type="entry name" value="Glyco_trans_4-like_N"/>
</dbReference>
<dbReference type="PANTHER" id="PTHR12526">
    <property type="entry name" value="GLYCOSYLTRANSFERASE"/>
    <property type="match status" value="1"/>
</dbReference>
<name>A0A4V2MRC0_9SPHI</name>
<organism evidence="3 4">
    <name type="scientific">Pedobacter psychrodurus</name>
    <dbReference type="NCBI Taxonomy" id="2530456"/>
    <lineage>
        <taxon>Bacteria</taxon>
        <taxon>Pseudomonadati</taxon>
        <taxon>Bacteroidota</taxon>
        <taxon>Sphingobacteriia</taxon>
        <taxon>Sphingobacteriales</taxon>
        <taxon>Sphingobacteriaceae</taxon>
        <taxon>Pedobacter</taxon>
    </lineage>
</organism>
<dbReference type="AlphaFoldDB" id="A0A4V2MRC0"/>
<gene>
    <name evidence="3" type="ORF">EZ456_01960</name>
</gene>
<dbReference type="GO" id="GO:0016757">
    <property type="term" value="F:glycosyltransferase activity"/>
    <property type="evidence" value="ECO:0007669"/>
    <property type="project" value="InterPro"/>
</dbReference>
<evidence type="ECO:0000259" key="2">
    <source>
        <dbReference type="Pfam" id="PF13439"/>
    </source>
</evidence>
<evidence type="ECO:0000313" key="4">
    <source>
        <dbReference type="Proteomes" id="UP000293925"/>
    </source>
</evidence>
<feature type="domain" description="Glycosyl transferase family 1" evidence="1">
    <location>
        <begin position="165"/>
        <end position="303"/>
    </location>
</feature>
<protein>
    <submittedName>
        <fullName evidence="3">Glycosyltransferase family 4 protein</fullName>
    </submittedName>
</protein>
<reference evidence="3 4" key="1">
    <citation type="submission" date="2019-02" db="EMBL/GenBank/DDBJ databases">
        <title>Pedobacter sp. RP-3-21 sp. nov., isolated from Arctic soil.</title>
        <authorList>
            <person name="Dahal R.H."/>
        </authorList>
    </citation>
    <scope>NUCLEOTIDE SEQUENCE [LARGE SCALE GENOMIC DNA]</scope>
    <source>
        <strain evidence="3 4">RP-3-21</strain>
    </source>
</reference>
<sequence>MRIGITADPEIAVPPLFYGGIERIIDMIVVELLSLGHEVTLFANSESSVNSQLIPYQSSGNSLKDVFNNSLLIKKTINSQKFDVVHSFGRLAYLLPIMPTKIPKLMSYQREPTIKQIKRGHLLSRKNSLHFTGCSNYITNQIKPHASAETVYNGVNFDKYAFSAAVEGDAPFVFLGRIEPIKGVHLAVEMAIKTGKKLIIAGNIPEFYTLYFNEKIKPFLGDQIQYVGAVNDIQKSEILSKAAALLMPILWDEPFGIVMVEAMACGTPVLGLNRGAVPEIVVNGITGFFCNTVNELTERVAEIKSINRFSVLEMTKSRFSAQVITQQYLKQYQQF</sequence>
<dbReference type="InterPro" id="IPR001296">
    <property type="entry name" value="Glyco_trans_1"/>
</dbReference>
<feature type="domain" description="Glycosyltransferase subfamily 4-like N-terminal" evidence="2">
    <location>
        <begin position="18"/>
        <end position="157"/>
    </location>
</feature>
<accession>A0A4V2MRC0</accession>
<dbReference type="Proteomes" id="UP000293925">
    <property type="component" value="Unassembled WGS sequence"/>
</dbReference>
<dbReference type="EMBL" id="SJSO01000002">
    <property type="protein sequence ID" value="TCD28948.1"/>
    <property type="molecule type" value="Genomic_DNA"/>
</dbReference>
<dbReference type="PANTHER" id="PTHR12526:SF595">
    <property type="entry name" value="BLL5217 PROTEIN"/>
    <property type="match status" value="1"/>
</dbReference>